<name>A0A162DNY7_9BACI</name>
<dbReference type="Proteomes" id="UP000075806">
    <property type="component" value="Unassembled WGS sequence"/>
</dbReference>
<gene>
    <name evidence="1" type="ORF">AZF04_19910</name>
</gene>
<reference evidence="1" key="1">
    <citation type="submission" date="2016-02" db="EMBL/GenBank/DDBJ databases">
        <title>Genome sequence of Bacillus trypoxylicola KCTC 13244(T).</title>
        <authorList>
            <person name="Jeong H."/>
            <person name="Park S.-H."/>
            <person name="Choi S.-K."/>
        </authorList>
    </citation>
    <scope>NUCLEOTIDE SEQUENCE [LARGE SCALE GENOMIC DNA]</scope>
    <source>
        <strain evidence="1">KCTC 13244</strain>
    </source>
</reference>
<proteinExistence type="predicted"/>
<keyword evidence="2" id="KW-1185">Reference proteome</keyword>
<dbReference type="RefSeq" id="WP_061949004.1">
    <property type="nucleotide sequence ID" value="NZ_LTAO01000020.1"/>
</dbReference>
<accession>A0A162DNY7</accession>
<dbReference type="STRING" id="519424.AZF04_19910"/>
<dbReference type="AlphaFoldDB" id="A0A162DNY7"/>
<evidence type="ECO:0000313" key="1">
    <source>
        <dbReference type="EMBL" id="KYG30431.1"/>
    </source>
</evidence>
<sequence length="215" mass="25182">MDWLIKRNHLGSFADQENKVGLDFSIETVSLNKKNFNINPLKEFIILNYYEEHVKLMAYLDIKSEVDFNQILNEIAPLFSEGKIVSTNSTPFQIMLSNLHHEYVEHINHGKLNIITQELFGPKLSGEFASYQQDGPLDIYLIDKEKITPYFNYEFDEVFNFMESKNVKSINPVNWHINKMTKELKSIRYFVGKCNEVMLLVNPKTNLVNHLLIDF</sequence>
<organism evidence="1 2">
    <name type="scientific">Alkalihalobacillus trypoxylicola</name>
    <dbReference type="NCBI Taxonomy" id="519424"/>
    <lineage>
        <taxon>Bacteria</taxon>
        <taxon>Bacillati</taxon>
        <taxon>Bacillota</taxon>
        <taxon>Bacilli</taxon>
        <taxon>Bacillales</taxon>
        <taxon>Bacillaceae</taxon>
        <taxon>Alkalihalobacillus</taxon>
    </lineage>
</organism>
<protein>
    <submittedName>
        <fullName evidence="1">Uncharacterized protein</fullName>
    </submittedName>
</protein>
<dbReference type="EMBL" id="LTAO01000020">
    <property type="protein sequence ID" value="KYG30431.1"/>
    <property type="molecule type" value="Genomic_DNA"/>
</dbReference>
<evidence type="ECO:0000313" key="2">
    <source>
        <dbReference type="Proteomes" id="UP000075806"/>
    </source>
</evidence>
<comment type="caution">
    <text evidence="1">The sequence shown here is derived from an EMBL/GenBank/DDBJ whole genome shotgun (WGS) entry which is preliminary data.</text>
</comment>